<comment type="similarity">
    <text evidence="1">Belongs to the low molecular weight phosphotyrosine protein phosphatase family.</text>
</comment>
<dbReference type="PANTHER" id="PTHR11717">
    <property type="entry name" value="LOW MOLECULAR WEIGHT PROTEIN TYROSINE PHOSPHATASE"/>
    <property type="match status" value="1"/>
</dbReference>
<dbReference type="AlphaFoldDB" id="A0A6N6WDS7"/>
<reference evidence="8 9" key="1">
    <citation type="journal article" date="2020" name="Int. J. Syst. Evol. Microbiol.">
        <title>Paraburkholderia madseniana sp. nov., a phenolic acid-degrading bacterium isolated from acidic forest soil.</title>
        <authorList>
            <person name="Wilhelm R.C."/>
            <person name="Murphy S.J.L."/>
            <person name="Feriancek N.M."/>
            <person name="Karasz D.C."/>
            <person name="DeRito C.M."/>
            <person name="Newman J.D."/>
            <person name="Buckley D.H."/>
        </authorList>
    </citation>
    <scope>NUCLEOTIDE SEQUENCE [LARGE SCALE GENOMIC DNA]</scope>
    <source>
        <strain evidence="8 9">RP11</strain>
    </source>
</reference>
<evidence type="ECO:0000313" key="8">
    <source>
        <dbReference type="EMBL" id="KAE8757640.1"/>
    </source>
</evidence>
<evidence type="ECO:0000256" key="3">
    <source>
        <dbReference type="ARBA" id="ARBA00022801"/>
    </source>
</evidence>
<dbReference type="EMBL" id="VOSW01000044">
    <property type="protein sequence ID" value="KAE8757640.1"/>
    <property type="molecule type" value="Genomic_DNA"/>
</dbReference>
<evidence type="ECO:0000313" key="9">
    <source>
        <dbReference type="Proteomes" id="UP000463700"/>
    </source>
</evidence>
<organism evidence="8 9">
    <name type="scientific">Paraburkholderia madseniana</name>
    <dbReference type="NCBI Taxonomy" id="2599607"/>
    <lineage>
        <taxon>Bacteria</taxon>
        <taxon>Pseudomonadati</taxon>
        <taxon>Pseudomonadota</taxon>
        <taxon>Betaproteobacteria</taxon>
        <taxon>Burkholderiales</taxon>
        <taxon>Burkholderiaceae</taxon>
        <taxon>Paraburkholderia</taxon>
    </lineage>
</organism>
<dbReference type="SMART" id="SM00226">
    <property type="entry name" value="LMWPc"/>
    <property type="match status" value="1"/>
</dbReference>
<gene>
    <name evidence="8" type="ORF">FSO04_23085</name>
</gene>
<dbReference type="PRINTS" id="PR00719">
    <property type="entry name" value="LMWPTPASE"/>
</dbReference>
<comment type="catalytic activity">
    <reaction evidence="5">
        <text>O-phospho-L-tyrosyl-[protein] + H2O = L-tyrosyl-[protein] + phosphate</text>
        <dbReference type="Rhea" id="RHEA:10684"/>
        <dbReference type="Rhea" id="RHEA-COMP:10136"/>
        <dbReference type="Rhea" id="RHEA-COMP:20101"/>
        <dbReference type="ChEBI" id="CHEBI:15377"/>
        <dbReference type="ChEBI" id="CHEBI:43474"/>
        <dbReference type="ChEBI" id="CHEBI:46858"/>
        <dbReference type="ChEBI" id="CHEBI:61978"/>
        <dbReference type="EC" id="3.1.3.48"/>
    </reaction>
</comment>
<evidence type="ECO:0000259" key="7">
    <source>
        <dbReference type="PROSITE" id="PS50206"/>
    </source>
</evidence>
<dbReference type="InterPro" id="IPR036196">
    <property type="entry name" value="Ptyr_pPase_sf"/>
</dbReference>
<evidence type="ECO:0000256" key="2">
    <source>
        <dbReference type="ARBA" id="ARBA00013064"/>
    </source>
</evidence>
<keyword evidence="3" id="KW-0378">Hydrolase</keyword>
<dbReference type="Gene3D" id="3.40.50.2300">
    <property type="match status" value="1"/>
</dbReference>
<evidence type="ECO:0000256" key="1">
    <source>
        <dbReference type="ARBA" id="ARBA00011063"/>
    </source>
</evidence>
<evidence type="ECO:0000256" key="4">
    <source>
        <dbReference type="ARBA" id="ARBA00022912"/>
    </source>
</evidence>
<comment type="caution">
    <text evidence="8">The sequence shown here is derived from an EMBL/GenBank/DDBJ whole genome shotgun (WGS) entry which is preliminary data.</text>
</comment>
<protein>
    <recommendedName>
        <fullName evidence="2">protein-tyrosine-phosphatase</fullName>
        <ecNumber evidence="2">3.1.3.48</ecNumber>
    </recommendedName>
</protein>
<name>A0A6N6WDS7_9BURK</name>
<keyword evidence="4" id="KW-0904">Protein phosphatase</keyword>
<dbReference type="OrthoDB" id="9784339at2"/>
<sequence length="160" mass="17686">MIKHILVVCEGNICRSPMAAAFLRSQLRDVVVTSAGLNAPLGSPSPDYARQVMRERGLPIDSHKAQQITDAVCTNAELILVMDNVQRREVEKRFPFAKGKVFRVGERGDFDIDDPYRQGRSGFEHCAQAIETGISDWVKRLNMIAGGSGTRPATIDKSRS</sequence>
<feature type="active site" evidence="6">
    <location>
        <position position="15"/>
    </location>
</feature>
<feature type="active site" description="Nucleophile" evidence="6">
    <location>
        <position position="9"/>
    </location>
</feature>
<evidence type="ECO:0000256" key="6">
    <source>
        <dbReference type="PIRSR" id="PIRSR617867-1"/>
    </source>
</evidence>
<proteinExistence type="inferred from homology"/>
<accession>A0A6N6WDS7</accession>
<dbReference type="EC" id="3.1.3.48" evidence="2"/>
<dbReference type="PANTHER" id="PTHR11717:SF31">
    <property type="entry name" value="LOW MOLECULAR WEIGHT PROTEIN-TYROSINE-PHOSPHATASE ETP-RELATED"/>
    <property type="match status" value="1"/>
</dbReference>
<dbReference type="Pfam" id="PF01451">
    <property type="entry name" value="LMWPc"/>
    <property type="match status" value="1"/>
</dbReference>
<dbReference type="SUPFAM" id="SSF52788">
    <property type="entry name" value="Phosphotyrosine protein phosphatases I"/>
    <property type="match status" value="1"/>
</dbReference>
<dbReference type="InterPro" id="IPR023485">
    <property type="entry name" value="Ptyr_pPase"/>
</dbReference>
<feature type="active site" description="Proton donor" evidence="6">
    <location>
        <position position="114"/>
    </location>
</feature>
<feature type="domain" description="Rhodanese" evidence="7">
    <location>
        <begin position="3"/>
        <end position="49"/>
    </location>
</feature>
<dbReference type="InterPro" id="IPR001763">
    <property type="entry name" value="Rhodanese-like_dom"/>
</dbReference>
<dbReference type="RefSeq" id="WP_154562804.1">
    <property type="nucleotide sequence ID" value="NZ_VOSW01000044.1"/>
</dbReference>
<dbReference type="Proteomes" id="UP000463700">
    <property type="component" value="Unassembled WGS sequence"/>
</dbReference>
<evidence type="ECO:0000256" key="5">
    <source>
        <dbReference type="ARBA" id="ARBA00051722"/>
    </source>
</evidence>
<dbReference type="PROSITE" id="PS50206">
    <property type="entry name" value="RHODANESE_3"/>
    <property type="match status" value="1"/>
</dbReference>
<dbReference type="InterPro" id="IPR017867">
    <property type="entry name" value="Tyr_phospatase_low_mol_wt"/>
</dbReference>
<dbReference type="CDD" id="cd16343">
    <property type="entry name" value="LMWPTP"/>
    <property type="match status" value="1"/>
</dbReference>
<dbReference type="GO" id="GO:0004725">
    <property type="term" value="F:protein tyrosine phosphatase activity"/>
    <property type="evidence" value="ECO:0007669"/>
    <property type="project" value="UniProtKB-EC"/>
</dbReference>
<dbReference type="InterPro" id="IPR050438">
    <property type="entry name" value="LMW_PTPase"/>
</dbReference>